<evidence type="ECO:0000256" key="1">
    <source>
        <dbReference type="SAM" id="Coils"/>
    </source>
</evidence>
<evidence type="ECO:0000313" key="4">
    <source>
        <dbReference type="Proteomes" id="UP000799770"/>
    </source>
</evidence>
<dbReference type="Proteomes" id="UP000799770">
    <property type="component" value="Unassembled WGS sequence"/>
</dbReference>
<dbReference type="OrthoDB" id="3800625at2759"/>
<feature type="compositionally biased region" description="Pro residues" evidence="2">
    <location>
        <begin position="368"/>
        <end position="384"/>
    </location>
</feature>
<proteinExistence type="predicted"/>
<accession>A0A6A5Z0Q3</accession>
<feature type="compositionally biased region" description="Polar residues" evidence="2">
    <location>
        <begin position="393"/>
        <end position="402"/>
    </location>
</feature>
<feature type="region of interest" description="Disordered" evidence="2">
    <location>
        <begin position="359"/>
        <end position="402"/>
    </location>
</feature>
<dbReference type="EMBL" id="ML977329">
    <property type="protein sequence ID" value="KAF2113005.1"/>
    <property type="molecule type" value="Genomic_DNA"/>
</dbReference>
<feature type="region of interest" description="Disordered" evidence="2">
    <location>
        <begin position="659"/>
        <end position="734"/>
    </location>
</feature>
<protein>
    <submittedName>
        <fullName evidence="3">Uncharacterized protein</fullName>
    </submittedName>
</protein>
<feature type="compositionally biased region" description="Basic residues" evidence="2">
    <location>
        <begin position="562"/>
        <end position="578"/>
    </location>
</feature>
<name>A0A6A5Z0Q3_9PLEO</name>
<reference evidence="3" key="1">
    <citation type="journal article" date="2020" name="Stud. Mycol.">
        <title>101 Dothideomycetes genomes: a test case for predicting lifestyles and emergence of pathogens.</title>
        <authorList>
            <person name="Haridas S."/>
            <person name="Albert R."/>
            <person name="Binder M."/>
            <person name="Bloem J."/>
            <person name="Labutti K."/>
            <person name="Salamov A."/>
            <person name="Andreopoulos B."/>
            <person name="Baker S."/>
            <person name="Barry K."/>
            <person name="Bills G."/>
            <person name="Bluhm B."/>
            <person name="Cannon C."/>
            <person name="Castanera R."/>
            <person name="Culley D."/>
            <person name="Daum C."/>
            <person name="Ezra D."/>
            <person name="Gonzalez J."/>
            <person name="Henrissat B."/>
            <person name="Kuo A."/>
            <person name="Liang C."/>
            <person name="Lipzen A."/>
            <person name="Lutzoni F."/>
            <person name="Magnuson J."/>
            <person name="Mondo S."/>
            <person name="Nolan M."/>
            <person name="Ohm R."/>
            <person name="Pangilinan J."/>
            <person name="Park H.-J."/>
            <person name="Ramirez L."/>
            <person name="Alfaro M."/>
            <person name="Sun H."/>
            <person name="Tritt A."/>
            <person name="Yoshinaga Y."/>
            <person name="Zwiers L.-H."/>
            <person name="Turgeon B."/>
            <person name="Goodwin S."/>
            <person name="Spatafora J."/>
            <person name="Crous P."/>
            <person name="Grigoriev I."/>
        </authorList>
    </citation>
    <scope>NUCLEOTIDE SEQUENCE</scope>
    <source>
        <strain evidence="3">CBS 627.86</strain>
    </source>
</reference>
<feature type="region of interest" description="Disordered" evidence="2">
    <location>
        <begin position="553"/>
        <end position="582"/>
    </location>
</feature>
<keyword evidence="4" id="KW-1185">Reference proteome</keyword>
<organism evidence="3 4">
    <name type="scientific">Lophiotrema nucula</name>
    <dbReference type="NCBI Taxonomy" id="690887"/>
    <lineage>
        <taxon>Eukaryota</taxon>
        <taxon>Fungi</taxon>
        <taxon>Dikarya</taxon>
        <taxon>Ascomycota</taxon>
        <taxon>Pezizomycotina</taxon>
        <taxon>Dothideomycetes</taxon>
        <taxon>Pleosporomycetidae</taxon>
        <taxon>Pleosporales</taxon>
        <taxon>Lophiotremataceae</taxon>
        <taxon>Lophiotrema</taxon>
    </lineage>
</organism>
<sequence length="1335" mass="149333">MALPEDSELLMDSGLTAGEQATELAPQQFYQHGVVPVGDIVTNDMDTRVRGSLESIESIMSIEEQALEVATNTLEQGLSQAHLDGTTLEELGGKVMETLEQAGNQLTSLEQGPAPSVDVPVIHPPLTPRGQPPIVVVVVHPPPHPAESPPPQPGNLSTPLSPAVRLPTLRLLPGKPPVVVAPPPTVLLRSGRLQTLVLRPIKTSLSRDLETLLRTPANERGRGQIRNGNATHDKEHLMYLLESNMDEETAAFITGYLTENALDAIDGNNILSFFGRAIQPGSPISGSSSTGITEQRLRSIKDLLNRAVHNLSPDSWLNDLDELEETLGLNGSTDESASDSPKRTRLRKLLKTIKRFLQEKLRTKEHAPPNPERPASPNVPPISPDTPVIGGTLPSSGNRPSQQEYLVRILQELSLLLENTFDLDSPPRTGTRRELRILTPSRVKIIEPKMKGNTSREKQEHERKKEQAKVKIQDAVASVGKKPPPNTPTGLSPDGGNLLLHSITEARQEEILSGLETSPPLGRQPARRSIELLGRKVHGIPICDPTTRSEIYDPYRPCGKPRPIKVGKPKSKPGKPRPVKNEETEQDLLLWKYINSSVRSVEFGTREWIYLDDLNTATPRSNAEGPNLYDMLNVSASSYFSRVMHVEKKVWAMNVTHVEPPGKISTRPKPGTNPNNASRPGYKPTRRNTAESESETTRMGTSPLEQGQAEEYDTVQDSEGTKLEKRSSTTQAKRNMAVRKVPIFSIIGDDNNKENPAIHKQTIMTDVQSEFYSLFQYANGSYWDFPKVAEFLKVYSPRIAEHVENLERSSADYPSNYRAKANPSAQPSAPPKFRVQTAVAYKSWADVLGTIKFEGVENTSMNKDNQDGDPAMLFRFQPPQQQQTGSSPNKHAKRDQNYYTQGKHIPAFLDMLSAADRLRGLGLAAPGGVHPKRDGSKQDWNYEHRGDEFRVKLDGLHFRNVIKHVECGTDGILDNRAENEETCHNLLRDVEDKVFAQIDQQLKNTNDPNEIFNAWDGSRPAPLAEYLRYQFSSYASFAAFRGQRSSPLLEEKVFQNLKNSLVSKAYADEKCWVRCGTHGLNDCHTGCYDASIHTTDNLYGLDPERSLAAEQDPWNLNQTRILQTSYQAYVNRDPTGYLPGSFDLNPYQNNVREITPVLPVCRSSFRNTNFPCSCGNQYGDESDMFWAASSWASDGGKKDEYKIIRECIQHLSGLSHSNPAAFLVNMCQVFFHAAVPPRTGSHQEHDNKGYYQDNLRMCDSVLEHYKNNKHQSDKDLDHDICRIWGLQNHGHHKAGFNEDFTYVNDRLADHACHDYRHCQHHDGRKCPQDNVVRYY</sequence>
<feature type="coiled-coil region" evidence="1">
    <location>
        <begin position="451"/>
        <end position="478"/>
    </location>
</feature>
<evidence type="ECO:0000313" key="3">
    <source>
        <dbReference type="EMBL" id="KAF2113005.1"/>
    </source>
</evidence>
<gene>
    <name evidence="3" type="ORF">BDV96DRAFT_579566</name>
</gene>
<evidence type="ECO:0000256" key="2">
    <source>
        <dbReference type="SAM" id="MobiDB-lite"/>
    </source>
</evidence>
<keyword evidence="1" id="KW-0175">Coiled coil</keyword>